<comment type="caution">
    <text evidence="9">The sequence shown here is derived from an EMBL/GenBank/DDBJ whole genome shotgun (WGS) entry which is preliminary data.</text>
</comment>
<feature type="site" description="Raises pKa of active site His" evidence="6">
    <location>
        <position position="153"/>
    </location>
</feature>
<protein>
    <recommendedName>
        <fullName evidence="6">Phosphoribosylglycinamide formyltransferase</fullName>
        <ecNumber evidence="6">2.1.2.2</ecNumber>
    </recommendedName>
    <alternativeName>
        <fullName evidence="6">5'-phosphoribosylglycinamide transformylase</fullName>
    </alternativeName>
    <alternativeName>
        <fullName evidence="6">GAR transformylase</fullName>
        <shortName evidence="6">GART</shortName>
    </alternativeName>
</protein>
<evidence type="ECO:0000259" key="8">
    <source>
        <dbReference type="Pfam" id="PF00551"/>
    </source>
</evidence>
<dbReference type="InterPro" id="IPR036477">
    <property type="entry name" value="Formyl_transf_N_sf"/>
</dbReference>
<accession>A0ABQ6BMP9</accession>
<comment type="similarity">
    <text evidence="4 6">Belongs to the GART family.</text>
</comment>
<dbReference type="InterPro" id="IPR002376">
    <property type="entry name" value="Formyl_transf_N"/>
</dbReference>
<keyword evidence="10" id="KW-1185">Reference proteome</keyword>
<evidence type="ECO:0000256" key="1">
    <source>
        <dbReference type="ARBA" id="ARBA00005054"/>
    </source>
</evidence>
<dbReference type="EMBL" id="BSOY01000019">
    <property type="protein sequence ID" value="GLS01158.1"/>
    <property type="molecule type" value="Genomic_DNA"/>
</dbReference>
<dbReference type="PANTHER" id="PTHR43369:SF2">
    <property type="entry name" value="PHOSPHORIBOSYLGLYCINAMIDE FORMYLTRANSFERASE"/>
    <property type="match status" value="1"/>
</dbReference>
<dbReference type="Pfam" id="PF00551">
    <property type="entry name" value="Formyl_trans_N"/>
    <property type="match status" value="1"/>
</dbReference>
<dbReference type="SUPFAM" id="SSF53328">
    <property type="entry name" value="Formyltransferase"/>
    <property type="match status" value="1"/>
</dbReference>
<evidence type="ECO:0000256" key="7">
    <source>
        <dbReference type="SAM" id="SignalP"/>
    </source>
</evidence>
<organism evidence="9 10">
    <name type="scientific">Brevundimonas denitrificans</name>
    <dbReference type="NCBI Taxonomy" id="1443434"/>
    <lineage>
        <taxon>Bacteria</taxon>
        <taxon>Pseudomonadati</taxon>
        <taxon>Pseudomonadota</taxon>
        <taxon>Alphaproteobacteria</taxon>
        <taxon>Caulobacterales</taxon>
        <taxon>Caulobacteraceae</taxon>
        <taxon>Brevundimonas</taxon>
    </lineage>
</organism>
<feature type="binding site" evidence="6">
    <location>
        <begin position="98"/>
        <end position="101"/>
    </location>
    <ligand>
        <name>(6R)-10-formyltetrahydrofolate</name>
        <dbReference type="ChEBI" id="CHEBI:195366"/>
    </ligand>
</feature>
<feature type="chain" id="PRO_5045591821" description="Phosphoribosylglycinamide formyltransferase" evidence="7">
    <location>
        <begin position="24"/>
        <end position="198"/>
    </location>
</feature>
<dbReference type="RefSeq" id="WP_284222011.1">
    <property type="nucleotide sequence ID" value="NZ_BSOY01000019.1"/>
</dbReference>
<keyword evidence="2 6" id="KW-0808">Transferase</keyword>
<dbReference type="HAMAP" id="MF_01930">
    <property type="entry name" value="PurN"/>
    <property type="match status" value="1"/>
</dbReference>
<dbReference type="Proteomes" id="UP001156921">
    <property type="component" value="Unassembled WGS sequence"/>
</dbReference>
<feature type="signal peptide" evidence="7">
    <location>
        <begin position="1"/>
        <end position="23"/>
    </location>
</feature>
<comment type="function">
    <text evidence="6">Catalyzes the transfer of a formyl group from 10-formyltetrahydrofolate to 5-phospho-ribosyl-glycinamide (GAR), producing 5-phospho-ribosyl-N-formylglycinamide (FGAR) and tetrahydrofolate.</text>
</comment>
<dbReference type="Gene3D" id="3.40.50.170">
    <property type="entry name" value="Formyl transferase, N-terminal domain"/>
    <property type="match status" value="1"/>
</dbReference>
<name>A0ABQ6BMP9_9CAUL</name>
<keyword evidence="3 6" id="KW-0658">Purine biosynthesis</keyword>
<gene>
    <name evidence="6 9" type="primary">purN</name>
    <name evidence="9" type="ORF">GCM10007859_11690</name>
</gene>
<dbReference type="InterPro" id="IPR001555">
    <property type="entry name" value="GART_AS"/>
</dbReference>
<feature type="domain" description="Formyl transferase N-terminal" evidence="8">
    <location>
        <begin position="10"/>
        <end position="190"/>
    </location>
</feature>
<comment type="catalytic activity">
    <reaction evidence="5 6">
        <text>N(1)-(5-phospho-beta-D-ribosyl)glycinamide + (6R)-10-formyltetrahydrofolate = N(2)-formyl-N(1)-(5-phospho-beta-D-ribosyl)glycinamide + (6S)-5,6,7,8-tetrahydrofolate + H(+)</text>
        <dbReference type="Rhea" id="RHEA:15053"/>
        <dbReference type="ChEBI" id="CHEBI:15378"/>
        <dbReference type="ChEBI" id="CHEBI:57453"/>
        <dbReference type="ChEBI" id="CHEBI:143788"/>
        <dbReference type="ChEBI" id="CHEBI:147286"/>
        <dbReference type="ChEBI" id="CHEBI:195366"/>
        <dbReference type="EC" id="2.1.2.2"/>
    </reaction>
</comment>
<feature type="binding site" evidence="6">
    <location>
        <begin position="19"/>
        <end position="21"/>
    </location>
    <ligand>
        <name>N(1)-(5-phospho-beta-D-ribosyl)glycinamide</name>
        <dbReference type="ChEBI" id="CHEBI:143788"/>
    </ligand>
</feature>
<dbReference type="EC" id="2.1.2.2" evidence="6"/>
<evidence type="ECO:0000256" key="3">
    <source>
        <dbReference type="ARBA" id="ARBA00022755"/>
    </source>
</evidence>
<feature type="active site" description="Proton donor" evidence="6">
    <location>
        <position position="117"/>
    </location>
</feature>
<evidence type="ECO:0000256" key="5">
    <source>
        <dbReference type="ARBA" id="ARBA00047664"/>
    </source>
</evidence>
<sequence length="198" mass="20602">MPTARTGRVRVAVLISGAGSNMAALVDAAGESDAPYEVVLVLSNKAEAGGLTVAEAKGVPTAIVDHAAFGKDRAAHEQAIQTVLEAHHVEVVALAGYMRLLTPFLVGRWAGRMLNIHPSLLPKYPGLDTHARAIAAGDAEAGCTVHLVTEGVDDGPVLGQAVVPVQPDDTPAALAQRVLAAEHQLYPQALARFCRTPD</sequence>
<evidence type="ECO:0000256" key="2">
    <source>
        <dbReference type="ARBA" id="ARBA00022679"/>
    </source>
</evidence>
<dbReference type="PANTHER" id="PTHR43369">
    <property type="entry name" value="PHOSPHORIBOSYLGLYCINAMIDE FORMYLTRANSFERASE"/>
    <property type="match status" value="1"/>
</dbReference>
<reference evidence="10" key="1">
    <citation type="journal article" date="2019" name="Int. J. Syst. Evol. Microbiol.">
        <title>The Global Catalogue of Microorganisms (GCM) 10K type strain sequencing project: providing services to taxonomists for standard genome sequencing and annotation.</title>
        <authorList>
            <consortium name="The Broad Institute Genomics Platform"/>
            <consortium name="The Broad Institute Genome Sequencing Center for Infectious Disease"/>
            <person name="Wu L."/>
            <person name="Ma J."/>
        </authorList>
    </citation>
    <scope>NUCLEOTIDE SEQUENCE [LARGE SCALE GENOMIC DNA]</scope>
    <source>
        <strain evidence="10">NBRC 110107</strain>
    </source>
</reference>
<dbReference type="PROSITE" id="PS00373">
    <property type="entry name" value="GART"/>
    <property type="match status" value="1"/>
</dbReference>
<dbReference type="NCBIfam" id="TIGR00639">
    <property type="entry name" value="PurN"/>
    <property type="match status" value="1"/>
</dbReference>
<dbReference type="CDD" id="cd08645">
    <property type="entry name" value="FMT_core_GART"/>
    <property type="match status" value="1"/>
</dbReference>
<comment type="pathway">
    <text evidence="1 6">Purine metabolism; IMP biosynthesis via de novo pathway; N(2)-formyl-N(1)-(5-phospho-D-ribosyl)glycinamide from N(1)-(5-phospho-D-ribosyl)glycinamide (10-formyl THF route): step 1/1.</text>
</comment>
<evidence type="ECO:0000256" key="4">
    <source>
        <dbReference type="ARBA" id="ARBA00038440"/>
    </source>
</evidence>
<evidence type="ECO:0000313" key="9">
    <source>
        <dbReference type="EMBL" id="GLS01158.1"/>
    </source>
</evidence>
<evidence type="ECO:0000313" key="10">
    <source>
        <dbReference type="Proteomes" id="UP001156921"/>
    </source>
</evidence>
<dbReference type="InterPro" id="IPR004607">
    <property type="entry name" value="GART"/>
</dbReference>
<keyword evidence="7" id="KW-0732">Signal</keyword>
<evidence type="ECO:0000256" key="6">
    <source>
        <dbReference type="HAMAP-Rule" id="MF_01930"/>
    </source>
</evidence>
<feature type="binding site" evidence="6">
    <location>
        <position position="115"/>
    </location>
    <ligand>
        <name>(6R)-10-formyltetrahydrofolate</name>
        <dbReference type="ChEBI" id="CHEBI:195366"/>
    </ligand>
</feature>
<proteinExistence type="inferred from homology"/>
<feature type="binding site" evidence="6">
    <location>
        <position position="73"/>
    </location>
    <ligand>
        <name>(6R)-10-formyltetrahydrofolate</name>
        <dbReference type="ChEBI" id="CHEBI:195366"/>
    </ligand>
</feature>